<organism evidence="7 8">
    <name type="scientific">Papaver nudicaule</name>
    <name type="common">Iceland poppy</name>
    <dbReference type="NCBI Taxonomy" id="74823"/>
    <lineage>
        <taxon>Eukaryota</taxon>
        <taxon>Viridiplantae</taxon>
        <taxon>Streptophyta</taxon>
        <taxon>Embryophyta</taxon>
        <taxon>Tracheophyta</taxon>
        <taxon>Spermatophyta</taxon>
        <taxon>Magnoliopsida</taxon>
        <taxon>Ranunculales</taxon>
        <taxon>Papaveraceae</taxon>
        <taxon>Papaveroideae</taxon>
        <taxon>Papaver</taxon>
    </lineage>
</organism>
<dbReference type="InterPro" id="IPR001471">
    <property type="entry name" value="AP2/ERF_dom"/>
</dbReference>
<dbReference type="AlphaFoldDB" id="A0AA41RM21"/>
<keyword evidence="5" id="KW-0539">Nucleus</keyword>
<dbReference type="Gene3D" id="3.30.730.10">
    <property type="entry name" value="AP2/ERF domain"/>
    <property type="match status" value="1"/>
</dbReference>
<dbReference type="GO" id="GO:0005634">
    <property type="term" value="C:nucleus"/>
    <property type="evidence" value="ECO:0007669"/>
    <property type="project" value="UniProtKB-SubCell"/>
</dbReference>
<keyword evidence="3" id="KW-0238">DNA-binding</keyword>
<keyword evidence="8" id="KW-1185">Reference proteome</keyword>
<evidence type="ECO:0000313" key="7">
    <source>
        <dbReference type="EMBL" id="MCL7022852.1"/>
    </source>
</evidence>
<keyword evidence="4" id="KW-0804">Transcription</keyword>
<feature type="domain" description="AP2/ERF" evidence="6">
    <location>
        <begin position="7"/>
        <end position="63"/>
    </location>
</feature>
<evidence type="ECO:0000256" key="5">
    <source>
        <dbReference type="ARBA" id="ARBA00023242"/>
    </source>
</evidence>
<accession>A0AA41RM21</accession>
<dbReference type="InterPro" id="IPR044800">
    <property type="entry name" value="LEC2-like"/>
</dbReference>
<comment type="subcellular location">
    <subcellularLocation>
        <location evidence="1">Nucleus</location>
    </subcellularLocation>
</comment>
<reference evidence="7" key="1">
    <citation type="submission" date="2022-03" db="EMBL/GenBank/DDBJ databases">
        <title>A functionally conserved STORR gene fusion in Papaver species that diverged 16.8 million years ago.</title>
        <authorList>
            <person name="Catania T."/>
        </authorList>
    </citation>
    <scope>NUCLEOTIDE SEQUENCE</scope>
    <source>
        <strain evidence="7">S-191538</strain>
    </source>
</reference>
<dbReference type="Proteomes" id="UP001177140">
    <property type="component" value="Unassembled WGS sequence"/>
</dbReference>
<dbReference type="PANTHER" id="PTHR31140">
    <property type="entry name" value="B3 DOMAIN-CONTAINING TRANSCRIPTION FACTOR ABI3"/>
    <property type="match status" value="1"/>
</dbReference>
<evidence type="ECO:0000259" key="6">
    <source>
        <dbReference type="PROSITE" id="PS51032"/>
    </source>
</evidence>
<dbReference type="SUPFAM" id="SSF54171">
    <property type="entry name" value="DNA-binding domain"/>
    <property type="match status" value="1"/>
</dbReference>
<dbReference type="GO" id="GO:0003700">
    <property type="term" value="F:DNA-binding transcription factor activity"/>
    <property type="evidence" value="ECO:0007669"/>
    <property type="project" value="InterPro"/>
</dbReference>
<comment type="caution">
    <text evidence="7">The sequence shown here is derived from an EMBL/GenBank/DDBJ whole genome shotgun (WGS) entry which is preliminary data.</text>
</comment>
<keyword evidence="2" id="KW-0805">Transcription regulation</keyword>
<dbReference type="InterPro" id="IPR036955">
    <property type="entry name" value="AP2/ERF_dom_sf"/>
</dbReference>
<dbReference type="SMART" id="SM00380">
    <property type="entry name" value="AP2"/>
    <property type="match status" value="1"/>
</dbReference>
<dbReference type="InterPro" id="IPR016177">
    <property type="entry name" value="DNA-bd_dom_sf"/>
</dbReference>
<evidence type="ECO:0000313" key="8">
    <source>
        <dbReference type="Proteomes" id="UP001177140"/>
    </source>
</evidence>
<dbReference type="PROSITE" id="PS51032">
    <property type="entry name" value="AP2_ERF"/>
    <property type="match status" value="1"/>
</dbReference>
<protein>
    <recommendedName>
        <fullName evidence="6">AP2/ERF domain-containing protein</fullName>
    </recommendedName>
</protein>
<evidence type="ECO:0000256" key="2">
    <source>
        <dbReference type="ARBA" id="ARBA00023015"/>
    </source>
</evidence>
<dbReference type="Gene3D" id="2.40.330.10">
    <property type="entry name" value="DNA-binding pseudobarrel domain"/>
    <property type="match status" value="1"/>
</dbReference>
<proteinExistence type="predicted"/>
<gene>
    <name evidence="7" type="ORF">MKW94_030082</name>
</gene>
<dbReference type="EMBL" id="JAJJMA010015770">
    <property type="protein sequence ID" value="MCL7022852.1"/>
    <property type="molecule type" value="Genomic_DNA"/>
</dbReference>
<dbReference type="GO" id="GO:0003677">
    <property type="term" value="F:DNA binding"/>
    <property type="evidence" value="ECO:0007669"/>
    <property type="project" value="UniProtKB-KW"/>
</dbReference>
<dbReference type="PANTHER" id="PTHR31140:SF1">
    <property type="entry name" value="AP2_ERF AND B3 DOMAIN-CONTAINING TRANSCRIPTION REPRESSOR RAV2"/>
    <property type="match status" value="1"/>
</dbReference>
<sequence>MEDHLSTVKGVVPQPNDRQRDQIYEKHQRVRLGIFIRELEAAKAYDIAAQIFRGRDMMIFDMLRKHTHNDELDQIESNFSDGSSHRGINRSGIYMGLTTRSMGQVMGAREQLGNATCREELPFANRNYLQSKENRYSYWNNSQNYVLTKGCSSRFVREKGLKDKHLQKVYAVSGLVESSNQNHSWIRNKKKERSGLITDNRLS</sequence>
<dbReference type="InterPro" id="IPR015300">
    <property type="entry name" value="DNA-bd_pseudobarrel_sf"/>
</dbReference>
<evidence type="ECO:0000256" key="4">
    <source>
        <dbReference type="ARBA" id="ARBA00023163"/>
    </source>
</evidence>
<name>A0AA41RM21_PAPNU</name>
<evidence type="ECO:0000256" key="1">
    <source>
        <dbReference type="ARBA" id="ARBA00004123"/>
    </source>
</evidence>
<evidence type="ECO:0000256" key="3">
    <source>
        <dbReference type="ARBA" id="ARBA00023125"/>
    </source>
</evidence>